<keyword evidence="2" id="KW-1185">Reference proteome</keyword>
<sequence>MRKKKKKLKILRPTATAAINGCIRNPPTAAINGIERNLSAAAINGIERNLSSCECYISFQFGVHQQTTCVEYFSIGDRQSP</sequence>
<reference evidence="1" key="1">
    <citation type="submission" date="2021-08" db="EMBL/GenBank/DDBJ databases">
        <title>WGS assembly of Ceratopteris richardii.</title>
        <authorList>
            <person name="Marchant D.B."/>
            <person name="Chen G."/>
            <person name="Jenkins J."/>
            <person name="Shu S."/>
            <person name="Leebens-Mack J."/>
            <person name="Grimwood J."/>
            <person name="Schmutz J."/>
            <person name="Soltis P."/>
            <person name="Soltis D."/>
            <person name="Chen Z.-H."/>
        </authorList>
    </citation>
    <scope>NUCLEOTIDE SEQUENCE</scope>
    <source>
        <strain evidence="1">Whitten #5841</strain>
        <tissue evidence="1">Leaf</tissue>
    </source>
</reference>
<comment type="caution">
    <text evidence="1">The sequence shown here is derived from an EMBL/GenBank/DDBJ whole genome shotgun (WGS) entry which is preliminary data.</text>
</comment>
<organism evidence="1 2">
    <name type="scientific">Ceratopteris richardii</name>
    <name type="common">Triangle waterfern</name>
    <dbReference type="NCBI Taxonomy" id="49495"/>
    <lineage>
        <taxon>Eukaryota</taxon>
        <taxon>Viridiplantae</taxon>
        <taxon>Streptophyta</taxon>
        <taxon>Embryophyta</taxon>
        <taxon>Tracheophyta</taxon>
        <taxon>Polypodiopsida</taxon>
        <taxon>Polypodiidae</taxon>
        <taxon>Polypodiales</taxon>
        <taxon>Pteridineae</taxon>
        <taxon>Pteridaceae</taxon>
        <taxon>Parkerioideae</taxon>
        <taxon>Ceratopteris</taxon>
    </lineage>
</organism>
<dbReference type="AlphaFoldDB" id="A0A8T2RC79"/>
<evidence type="ECO:0000313" key="2">
    <source>
        <dbReference type="Proteomes" id="UP000825935"/>
    </source>
</evidence>
<dbReference type="Proteomes" id="UP000825935">
    <property type="component" value="Chromosome 28"/>
</dbReference>
<dbReference type="EMBL" id="CM035433">
    <property type="protein sequence ID" value="KAH7294056.1"/>
    <property type="molecule type" value="Genomic_DNA"/>
</dbReference>
<gene>
    <name evidence="1" type="ORF">KP509_28G054500</name>
</gene>
<protein>
    <submittedName>
        <fullName evidence="1">Uncharacterized protein</fullName>
    </submittedName>
</protein>
<evidence type="ECO:0000313" key="1">
    <source>
        <dbReference type="EMBL" id="KAH7294056.1"/>
    </source>
</evidence>
<name>A0A8T2RC79_CERRI</name>
<accession>A0A8T2RC79</accession>
<proteinExistence type="predicted"/>